<dbReference type="EMBL" id="FODV01000024">
    <property type="protein sequence ID" value="SEP23073.1"/>
    <property type="molecule type" value="Genomic_DNA"/>
</dbReference>
<dbReference type="InterPro" id="IPR036390">
    <property type="entry name" value="WH_DNA-bd_sf"/>
</dbReference>
<dbReference type="InterPro" id="IPR036388">
    <property type="entry name" value="WH-like_DNA-bd_sf"/>
</dbReference>
<evidence type="ECO:0000313" key="3">
    <source>
        <dbReference type="Proteomes" id="UP000199126"/>
    </source>
</evidence>
<dbReference type="RefSeq" id="WP_139246761.1">
    <property type="nucleotide sequence ID" value="NZ_FODV01000024.1"/>
</dbReference>
<feature type="compositionally biased region" description="Acidic residues" evidence="1">
    <location>
        <begin position="90"/>
        <end position="99"/>
    </location>
</feature>
<proteinExistence type="predicted"/>
<evidence type="ECO:0000256" key="1">
    <source>
        <dbReference type="SAM" id="MobiDB-lite"/>
    </source>
</evidence>
<name>A0A1H8W6B3_9EURY</name>
<keyword evidence="3" id="KW-1185">Reference proteome</keyword>
<dbReference type="Gene3D" id="1.10.10.10">
    <property type="entry name" value="Winged helix-like DNA-binding domain superfamily/Winged helix DNA-binding domain"/>
    <property type="match status" value="1"/>
</dbReference>
<accession>A0A1H8W6B3</accession>
<dbReference type="AlphaFoldDB" id="A0A1H8W6B3"/>
<dbReference type="Proteomes" id="UP000199126">
    <property type="component" value="Unassembled WGS sequence"/>
</dbReference>
<evidence type="ECO:0000313" key="2">
    <source>
        <dbReference type="EMBL" id="SEP23073.1"/>
    </source>
</evidence>
<feature type="region of interest" description="Disordered" evidence="1">
    <location>
        <begin position="75"/>
        <end position="99"/>
    </location>
</feature>
<organism evidence="2 3">
    <name type="scientific">Halogranum amylolyticum</name>
    <dbReference type="NCBI Taxonomy" id="660520"/>
    <lineage>
        <taxon>Archaea</taxon>
        <taxon>Methanobacteriati</taxon>
        <taxon>Methanobacteriota</taxon>
        <taxon>Stenosarchaea group</taxon>
        <taxon>Halobacteria</taxon>
        <taxon>Halobacteriales</taxon>
        <taxon>Haloferacaceae</taxon>
    </lineage>
</organism>
<protein>
    <submittedName>
        <fullName evidence="2">Uncharacterized protein</fullName>
    </submittedName>
</protein>
<gene>
    <name evidence="2" type="ORF">SAMN04487948_12421</name>
</gene>
<sequence>MCDSNTSSGDVKVTDEDVLEVFNAIEPPAATTSNIANILGCSTDIARRRLEALSDRGLVKRKKGGSVILWWRPREDVKPPTPVDGPETNALEETEASLN</sequence>
<dbReference type="OrthoDB" id="337698at2157"/>
<dbReference type="SUPFAM" id="SSF46785">
    <property type="entry name" value="Winged helix' DNA-binding domain"/>
    <property type="match status" value="1"/>
</dbReference>
<reference evidence="3" key="1">
    <citation type="submission" date="2016-10" db="EMBL/GenBank/DDBJ databases">
        <authorList>
            <person name="Varghese N."/>
            <person name="Submissions S."/>
        </authorList>
    </citation>
    <scope>NUCLEOTIDE SEQUENCE [LARGE SCALE GENOMIC DNA]</scope>
    <source>
        <strain evidence="3">CGMCC 1.10121</strain>
    </source>
</reference>